<protein>
    <submittedName>
        <fullName evidence="1">Uncharacterized protein</fullName>
    </submittedName>
</protein>
<reference evidence="2" key="1">
    <citation type="submission" date="2017-02" db="EMBL/GenBank/DDBJ databases">
        <authorList>
            <person name="Varghese N."/>
            <person name="Submissions S."/>
        </authorList>
    </citation>
    <scope>NUCLEOTIDE SEQUENCE [LARGE SCALE GENOMIC DNA]</scope>
    <source>
        <strain evidence="2">DSM 23966</strain>
    </source>
</reference>
<dbReference type="RefSeq" id="WP_078818528.1">
    <property type="nucleotide sequence ID" value="NZ_FUYJ01000009.1"/>
</dbReference>
<dbReference type="Proteomes" id="UP000190042">
    <property type="component" value="Unassembled WGS sequence"/>
</dbReference>
<evidence type="ECO:0000313" key="1">
    <source>
        <dbReference type="EMBL" id="SKB05119.1"/>
    </source>
</evidence>
<accession>A0A1T4YTJ7</accession>
<sequence length="152" mass="17129">MARVRDNNRIPDLARQLQQINRNKIQLGIDAPSGDKLFTVAWVHEYGFDIKVTPKMRGWFLGQGMPLKKSTTHIHIPERAYFRSGFDANQGSINKKAEELLDQLLQGNATAYEINEDIGEFASKKISDNVTNVGLVKTGDLRDSVGFKVVRK</sequence>
<evidence type="ECO:0000313" key="2">
    <source>
        <dbReference type="Proteomes" id="UP000190042"/>
    </source>
</evidence>
<proteinExistence type="predicted"/>
<dbReference type="EMBL" id="FUYJ01000009">
    <property type="protein sequence ID" value="SKB05119.1"/>
    <property type="molecule type" value="Genomic_DNA"/>
</dbReference>
<gene>
    <name evidence="1" type="ORF">SAMN04244570_3562</name>
</gene>
<name>A0A1T4YTJ7_9BACL</name>
<organism evidence="1 2">
    <name type="scientific">Sporosarcina newyorkensis</name>
    <dbReference type="NCBI Taxonomy" id="759851"/>
    <lineage>
        <taxon>Bacteria</taxon>
        <taxon>Bacillati</taxon>
        <taxon>Bacillota</taxon>
        <taxon>Bacilli</taxon>
        <taxon>Bacillales</taxon>
        <taxon>Caryophanaceae</taxon>
        <taxon>Sporosarcina</taxon>
    </lineage>
</organism>
<keyword evidence="2" id="KW-1185">Reference proteome</keyword>
<dbReference type="AlphaFoldDB" id="A0A1T4YTJ7"/>